<feature type="signal peptide" evidence="3">
    <location>
        <begin position="1"/>
        <end position="25"/>
    </location>
</feature>
<keyword evidence="2" id="KW-0424">Laminin EGF-like domain</keyword>
<dbReference type="InterPro" id="IPR050440">
    <property type="entry name" value="Laminin/Netrin_ECM"/>
</dbReference>
<dbReference type="InterPro" id="IPR002049">
    <property type="entry name" value="LE_dom"/>
</dbReference>
<protein>
    <recommendedName>
        <fullName evidence="4">Laminin N-terminal domain-containing protein</fullName>
    </recommendedName>
</protein>
<dbReference type="GO" id="GO:0005604">
    <property type="term" value="C:basement membrane"/>
    <property type="evidence" value="ECO:0007669"/>
    <property type="project" value="TreeGrafter"/>
</dbReference>
<keyword evidence="3" id="KW-0732">Signal</keyword>
<dbReference type="CDD" id="cd00055">
    <property type="entry name" value="EGF_Lam"/>
    <property type="match status" value="1"/>
</dbReference>
<comment type="caution">
    <text evidence="5">The sequence shown here is derived from an EMBL/GenBank/DDBJ whole genome shotgun (WGS) entry which is preliminary data.</text>
</comment>
<dbReference type="InterPro" id="IPR008211">
    <property type="entry name" value="Laminin_N"/>
</dbReference>
<evidence type="ECO:0000259" key="4">
    <source>
        <dbReference type="PROSITE" id="PS51117"/>
    </source>
</evidence>
<dbReference type="Pfam" id="PF00055">
    <property type="entry name" value="Laminin_N"/>
    <property type="match status" value="1"/>
</dbReference>
<dbReference type="Gene3D" id="2.170.300.10">
    <property type="entry name" value="Tie2 ligand-binding domain superfamily"/>
    <property type="match status" value="1"/>
</dbReference>
<dbReference type="GO" id="GO:0007411">
    <property type="term" value="P:axon guidance"/>
    <property type="evidence" value="ECO:0007669"/>
    <property type="project" value="TreeGrafter"/>
</dbReference>
<dbReference type="FunFam" id="2.60.120.260:FF:000018">
    <property type="entry name" value="Laminin subunit gamma 1"/>
    <property type="match status" value="1"/>
</dbReference>
<evidence type="ECO:0000313" key="6">
    <source>
        <dbReference type="Proteomes" id="UP000827092"/>
    </source>
</evidence>
<sequence length="433" mass="49744">MRRMHISTLLRIFLSFSCVPFLCISFKYDGRDRIEFILPSDYNDVSSSEETEGSDYDEEFAGSWNLPPTDTKSSCYDENNQPQRCTPEFSNAAAYRNLHSTNTCGQNGPREFCRQMGTPWARAPCEVCDSTIPHWAHLPHHMTDINTYRNLTWWMSDTMEDGINHPGQVNLTLDLGKSFDISYVRIRFYSSRPQSFAIYKRTHVDSEWIPYQYYSATCNETYGQTDGGYVSRENETQALCTSEFSDLSPLTGGTVLFSTLEGRPGAYDFENNLELQEWVISTGIRISLDKMNTFGDEIFEDPLVLKSYFFAISDFSVGARCRCYGHASDCVYAPDDTTGILRLVCRCEHHTMGIDCDSCLPLYNQRPWAPATPSTANECLRISFLIRRERPYLVWASRFGRRRQRRPTYIKIKKAGRIFVPPKLGTGCYEELK</sequence>
<dbReference type="EMBL" id="JAFNEN010000057">
    <property type="protein sequence ID" value="KAG8197258.1"/>
    <property type="molecule type" value="Genomic_DNA"/>
</dbReference>
<evidence type="ECO:0000313" key="5">
    <source>
        <dbReference type="EMBL" id="KAG8197258.1"/>
    </source>
</evidence>
<name>A0AAV6VMI2_9ARAC</name>
<evidence type="ECO:0000256" key="2">
    <source>
        <dbReference type="ARBA" id="ARBA00023292"/>
    </source>
</evidence>
<dbReference type="PANTHER" id="PTHR10574:SF435">
    <property type="entry name" value="LAMININ SUBUNIT GAMMA-1"/>
    <property type="match status" value="1"/>
</dbReference>
<gene>
    <name evidence="5" type="ORF">JTE90_007506</name>
</gene>
<dbReference type="PANTHER" id="PTHR10574">
    <property type="entry name" value="NETRIN/LAMININ-RELATED"/>
    <property type="match status" value="1"/>
</dbReference>
<dbReference type="GO" id="GO:0009887">
    <property type="term" value="P:animal organ morphogenesis"/>
    <property type="evidence" value="ECO:0007669"/>
    <property type="project" value="TreeGrafter"/>
</dbReference>
<dbReference type="Gene3D" id="2.60.120.260">
    <property type="entry name" value="Galactose-binding domain-like"/>
    <property type="match status" value="1"/>
</dbReference>
<reference evidence="5 6" key="1">
    <citation type="journal article" date="2022" name="Nat. Ecol. Evol.">
        <title>A masculinizing supergene underlies an exaggerated male reproductive morph in a spider.</title>
        <authorList>
            <person name="Hendrickx F."/>
            <person name="De Corte Z."/>
            <person name="Sonet G."/>
            <person name="Van Belleghem S.M."/>
            <person name="Kostlbacher S."/>
            <person name="Vangestel C."/>
        </authorList>
    </citation>
    <scope>NUCLEOTIDE SEQUENCE [LARGE SCALE GENOMIC DNA]</scope>
    <source>
        <strain evidence="5">W744_W776</strain>
    </source>
</reference>
<organism evidence="5 6">
    <name type="scientific">Oedothorax gibbosus</name>
    <dbReference type="NCBI Taxonomy" id="931172"/>
    <lineage>
        <taxon>Eukaryota</taxon>
        <taxon>Metazoa</taxon>
        <taxon>Ecdysozoa</taxon>
        <taxon>Arthropoda</taxon>
        <taxon>Chelicerata</taxon>
        <taxon>Arachnida</taxon>
        <taxon>Araneae</taxon>
        <taxon>Araneomorphae</taxon>
        <taxon>Entelegynae</taxon>
        <taxon>Araneoidea</taxon>
        <taxon>Linyphiidae</taxon>
        <taxon>Erigoninae</taxon>
        <taxon>Oedothorax</taxon>
    </lineage>
</organism>
<dbReference type="SMART" id="SM00136">
    <property type="entry name" value="LamNT"/>
    <property type="match status" value="1"/>
</dbReference>
<dbReference type="Proteomes" id="UP000827092">
    <property type="component" value="Unassembled WGS sequence"/>
</dbReference>
<dbReference type="PROSITE" id="PS51117">
    <property type="entry name" value="LAMININ_NTER"/>
    <property type="match status" value="1"/>
</dbReference>
<dbReference type="Pfam" id="PF00053">
    <property type="entry name" value="EGF_laminin"/>
    <property type="match status" value="1"/>
</dbReference>
<proteinExistence type="predicted"/>
<feature type="chain" id="PRO_5043652907" description="Laminin N-terminal domain-containing protein" evidence="3">
    <location>
        <begin position="26"/>
        <end position="433"/>
    </location>
</feature>
<evidence type="ECO:0000256" key="1">
    <source>
        <dbReference type="ARBA" id="ARBA00023157"/>
    </source>
</evidence>
<dbReference type="SUPFAM" id="SSF57196">
    <property type="entry name" value="EGF/Laminin"/>
    <property type="match status" value="1"/>
</dbReference>
<keyword evidence="6" id="KW-1185">Reference proteome</keyword>
<evidence type="ECO:0000256" key="3">
    <source>
        <dbReference type="SAM" id="SignalP"/>
    </source>
</evidence>
<dbReference type="GO" id="GO:0009888">
    <property type="term" value="P:tissue development"/>
    <property type="evidence" value="ECO:0007669"/>
    <property type="project" value="TreeGrafter"/>
</dbReference>
<keyword evidence="1" id="KW-1015">Disulfide bond</keyword>
<dbReference type="SMART" id="SM00180">
    <property type="entry name" value="EGF_Lam"/>
    <property type="match status" value="1"/>
</dbReference>
<feature type="domain" description="Laminin N-terminal" evidence="4">
    <location>
        <begin position="81"/>
        <end position="320"/>
    </location>
</feature>
<dbReference type="AlphaFoldDB" id="A0AAV6VMI2"/>
<accession>A0AAV6VMI2</accession>